<dbReference type="Pfam" id="PF12704">
    <property type="entry name" value="MacB_PCD"/>
    <property type="match status" value="2"/>
</dbReference>
<keyword evidence="5 7" id="KW-0472">Membrane</keyword>
<protein>
    <submittedName>
        <fullName evidence="10">ADOP family duplicated permease</fullName>
    </submittedName>
</protein>
<dbReference type="InterPro" id="IPR050250">
    <property type="entry name" value="Macrolide_Exporter_MacB"/>
</dbReference>
<feature type="transmembrane region" description="Helical" evidence="7">
    <location>
        <begin position="681"/>
        <end position="706"/>
    </location>
</feature>
<evidence type="ECO:0000256" key="2">
    <source>
        <dbReference type="ARBA" id="ARBA00022475"/>
    </source>
</evidence>
<evidence type="ECO:0000313" key="11">
    <source>
        <dbReference type="Proteomes" id="UP001218638"/>
    </source>
</evidence>
<accession>A0AAE9ZU46</accession>
<dbReference type="EMBL" id="CP119075">
    <property type="protein sequence ID" value="WED64137.1"/>
    <property type="molecule type" value="Genomic_DNA"/>
</dbReference>
<dbReference type="RefSeq" id="WP_330928042.1">
    <property type="nucleotide sequence ID" value="NZ_CP119075.1"/>
</dbReference>
<dbReference type="Pfam" id="PF02687">
    <property type="entry name" value="FtsX"/>
    <property type="match status" value="2"/>
</dbReference>
<keyword evidence="4 7" id="KW-1133">Transmembrane helix</keyword>
<comment type="subcellular location">
    <subcellularLocation>
        <location evidence="1">Cell membrane</location>
        <topology evidence="1">Multi-pass membrane protein</topology>
    </subcellularLocation>
</comment>
<dbReference type="InterPro" id="IPR003838">
    <property type="entry name" value="ABC3_permease_C"/>
</dbReference>
<dbReference type="PANTHER" id="PTHR30572:SF4">
    <property type="entry name" value="ABC TRANSPORTER PERMEASE YTRF"/>
    <property type="match status" value="1"/>
</dbReference>
<dbReference type="GO" id="GO:0005886">
    <property type="term" value="C:plasma membrane"/>
    <property type="evidence" value="ECO:0007669"/>
    <property type="project" value="UniProtKB-SubCell"/>
</dbReference>
<feature type="transmembrane region" description="Helical" evidence="7">
    <location>
        <begin position="270"/>
        <end position="290"/>
    </location>
</feature>
<evidence type="ECO:0000313" key="10">
    <source>
        <dbReference type="EMBL" id="WED64137.1"/>
    </source>
</evidence>
<dbReference type="Proteomes" id="UP001218638">
    <property type="component" value="Chromosome"/>
</dbReference>
<dbReference type="GO" id="GO:0022857">
    <property type="term" value="F:transmembrane transporter activity"/>
    <property type="evidence" value="ECO:0007669"/>
    <property type="project" value="TreeGrafter"/>
</dbReference>
<feature type="transmembrane region" description="Helical" evidence="7">
    <location>
        <begin position="767"/>
        <end position="787"/>
    </location>
</feature>
<dbReference type="NCBIfam" id="TIGR03434">
    <property type="entry name" value="ADOP"/>
    <property type="match status" value="1"/>
</dbReference>
<feature type="transmembrane region" description="Helical" evidence="7">
    <location>
        <begin position="736"/>
        <end position="755"/>
    </location>
</feature>
<evidence type="ECO:0000256" key="7">
    <source>
        <dbReference type="SAM" id="Phobius"/>
    </source>
</evidence>
<feature type="domain" description="ABC3 transporter permease C-terminal" evidence="8">
    <location>
        <begin position="275"/>
        <end position="394"/>
    </location>
</feature>
<evidence type="ECO:0000256" key="4">
    <source>
        <dbReference type="ARBA" id="ARBA00022989"/>
    </source>
</evidence>
<feature type="domain" description="MacB-like periplasmic core" evidence="9">
    <location>
        <begin position="475"/>
        <end position="636"/>
    </location>
</feature>
<keyword evidence="11" id="KW-1185">Reference proteome</keyword>
<keyword evidence="3 7" id="KW-0812">Transmembrane</keyword>
<gene>
    <name evidence="10" type="ORF">PXH66_17505</name>
</gene>
<sequence length="804" mass="87607">MLRPALQRLVAAPGFTVTTLLILLLGIGVNVCMFSVVDALIYRQAPYPRAEELVLLSRHTRTDRTKEFTAAEFRDLQDQLGETASTFAFSRHRATLSVDAQSDEHVDTVLGTPELLATLETAPQIGRTFTVADVANGRSDVALISHAFWQQRFGMDPHIIGRVVRLDDEPVTLIGVLPAAFAWPKLWGTVQIWRPVDLTVAAWAEHPSREFSLIARLRADTPRTQIEAALDTLATTQRANYPQRYPHPFRFQAEPLQIALTHRLTGQVSWLLTGLAGFVLLIACANLANLQLARSSERTKEFAIRLALGSSRRQLLRDQLMEPLLLAVGGGLLGLGLAAWLNQEIARRLLVRGSAQPLALELNAPIISAALLLALLTGLAFGLGPAWMSTRIDPNSALKSQGRSSSGNRQARRTRHALIVVEIALALILLGGAATMQRGFANFTTQDPGWDANHVLSVPLPLAATTYATRAQRLQLFELLEYELPRLPGVAEAAVSTSLPTFGYSSERRVLVPGQDPTNAENLPVAFHVVVSSRYFATLGLAPVQGQTFRSHIGPTDPRVVVINVALARRLWPHENPIGQKLASMENNVPVWAEVIGVVGDVQTVASLDERATPFTVYKPIAHENWDWVLLALRSDRPAAQIEPVRQALHRLAPGLLAENLATTDQLLERSLHNLKIAAHILNLFGLLGVGLATVGIYGVVAHLVAQRTHEFGIRMALGARPRDIVILVMRQGARLIAVGVVLGLAGAVALNVVLHRLMPRFTEIDPLALLGVAVFLSAVALVACLVPARRVTRVHPSVALHED</sequence>
<comment type="similarity">
    <text evidence="6">Belongs to the ABC-4 integral membrane protein family.</text>
</comment>
<proteinExistence type="inferred from homology"/>
<name>A0AAE9ZU46_9BACT</name>
<dbReference type="PANTHER" id="PTHR30572">
    <property type="entry name" value="MEMBRANE COMPONENT OF TRANSPORTER-RELATED"/>
    <property type="match status" value="1"/>
</dbReference>
<organism evidence="10 11">
    <name type="scientific">Synoicihabitans lomoniglobus</name>
    <dbReference type="NCBI Taxonomy" id="2909285"/>
    <lineage>
        <taxon>Bacteria</taxon>
        <taxon>Pseudomonadati</taxon>
        <taxon>Verrucomicrobiota</taxon>
        <taxon>Opitutia</taxon>
        <taxon>Opitutales</taxon>
        <taxon>Opitutaceae</taxon>
        <taxon>Synoicihabitans</taxon>
    </lineage>
</organism>
<evidence type="ECO:0000259" key="9">
    <source>
        <dbReference type="Pfam" id="PF12704"/>
    </source>
</evidence>
<feature type="domain" description="ABC3 transporter permease C-terminal" evidence="8">
    <location>
        <begin position="684"/>
        <end position="797"/>
    </location>
</feature>
<feature type="transmembrane region" description="Helical" evidence="7">
    <location>
        <begin position="417"/>
        <end position="436"/>
    </location>
</feature>
<feature type="domain" description="MacB-like periplasmic core" evidence="9">
    <location>
        <begin position="16"/>
        <end position="232"/>
    </location>
</feature>
<keyword evidence="2" id="KW-1003">Cell membrane</keyword>
<dbReference type="AlphaFoldDB" id="A0AAE9ZU46"/>
<feature type="transmembrane region" description="Helical" evidence="7">
    <location>
        <begin position="320"/>
        <end position="342"/>
    </location>
</feature>
<evidence type="ECO:0000256" key="3">
    <source>
        <dbReference type="ARBA" id="ARBA00022692"/>
    </source>
</evidence>
<dbReference type="InterPro" id="IPR017800">
    <property type="entry name" value="ADOP"/>
</dbReference>
<evidence type="ECO:0000256" key="1">
    <source>
        <dbReference type="ARBA" id="ARBA00004651"/>
    </source>
</evidence>
<dbReference type="KEGG" id="slom:PXH66_17505"/>
<evidence type="ECO:0000256" key="6">
    <source>
        <dbReference type="ARBA" id="ARBA00038076"/>
    </source>
</evidence>
<dbReference type="InterPro" id="IPR025857">
    <property type="entry name" value="MacB_PCD"/>
</dbReference>
<evidence type="ECO:0000259" key="8">
    <source>
        <dbReference type="Pfam" id="PF02687"/>
    </source>
</evidence>
<feature type="transmembrane region" description="Helical" evidence="7">
    <location>
        <begin position="362"/>
        <end position="383"/>
    </location>
</feature>
<reference evidence="10" key="1">
    <citation type="submission" date="2023-03" db="EMBL/GenBank/DDBJ databases">
        <title>Lomoglobus Profundus gen. nov., sp. nov., a novel member of the phylum Verrucomicrobia, isolated from deep-marine sediment of South China Sea.</title>
        <authorList>
            <person name="Ahmad T."/>
            <person name="Ishaq S.E."/>
            <person name="Wang F."/>
        </authorList>
    </citation>
    <scope>NUCLEOTIDE SEQUENCE</scope>
    <source>
        <strain evidence="10">LMO-M01</strain>
    </source>
</reference>
<evidence type="ECO:0000256" key="5">
    <source>
        <dbReference type="ARBA" id="ARBA00023136"/>
    </source>
</evidence>